<evidence type="ECO:0008006" key="4">
    <source>
        <dbReference type="Google" id="ProtNLM"/>
    </source>
</evidence>
<reference evidence="2 3" key="1">
    <citation type="submission" date="2017-03" db="EMBL/GenBank/DDBJ databases">
        <title>Draft Genome sequence of Marispirochaeta sp. strain JC444.</title>
        <authorList>
            <person name="Shivani Y."/>
            <person name="Subhash Y."/>
            <person name="Sasikala C."/>
            <person name="Ramana C."/>
        </authorList>
    </citation>
    <scope>NUCLEOTIDE SEQUENCE [LARGE SCALE GENOMIC DNA]</scope>
    <source>
        <strain evidence="2 3">JC444</strain>
    </source>
</reference>
<comment type="caution">
    <text evidence="2">The sequence shown here is derived from an EMBL/GenBank/DDBJ whole genome shotgun (WGS) entry which is preliminary data.</text>
</comment>
<keyword evidence="3" id="KW-1185">Reference proteome</keyword>
<dbReference type="Proteomes" id="UP000192343">
    <property type="component" value="Unassembled WGS sequence"/>
</dbReference>
<dbReference type="STRING" id="1963862.B4O97_06485"/>
<sequence length="174" mass="19715">MSLAERRIPDGLVPRIISPAFGAMVFILAFYSLGFFTNLVQIRGVDKELYDRFQAYVRLLFDFSLAAIVVLAVLRMSGFRLWNSFGRFQFALAALLALCMIVLSLYSLWRMPSFREAYLQVNVEDVRIYYPDYEATTTVFSFGFVIFILNLLISGQFLAMLTARAIAGLKGADS</sequence>
<dbReference type="AlphaFoldDB" id="A0A1Y1RZI0"/>
<feature type="transmembrane region" description="Helical" evidence="1">
    <location>
        <begin position="139"/>
        <end position="161"/>
    </location>
</feature>
<evidence type="ECO:0000313" key="3">
    <source>
        <dbReference type="Proteomes" id="UP000192343"/>
    </source>
</evidence>
<keyword evidence="1" id="KW-1133">Transmembrane helix</keyword>
<protein>
    <recommendedName>
        <fullName evidence="4">DUF4149 domain-containing protein</fullName>
    </recommendedName>
</protein>
<proteinExistence type="predicted"/>
<accession>A0A1Y1RZI0</accession>
<feature type="transmembrane region" description="Helical" evidence="1">
    <location>
        <begin position="12"/>
        <end position="36"/>
    </location>
</feature>
<keyword evidence="1" id="KW-0472">Membrane</keyword>
<name>A0A1Y1RZI0_9SPIO</name>
<feature type="transmembrane region" description="Helical" evidence="1">
    <location>
        <begin position="88"/>
        <end position="109"/>
    </location>
</feature>
<feature type="transmembrane region" description="Helical" evidence="1">
    <location>
        <begin position="56"/>
        <end position="76"/>
    </location>
</feature>
<evidence type="ECO:0000256" key="1">
    <source>
        <dbReference type="SAM" id="Phobius"/>
    </source>
</evidence>
<keyword evidence="1" id="KW-0812">Transmembrane</keyword>
<organism evidence="2 3">
    <name type="scientific">Marispirochaeta aestuarii</name>
    <dbReference type="NCBI Taxonomy" id="1963862"/>
    <lineage>
        <taxon>Bacteria</taxon>
        <taxon>Pseudomonadati</taxon>
        <taxon>Spirochaetota</taxon>
        <taxon>Spirochaetia</taxon>
        <taxon>Spirochaetales</taxon>
        <taxon>Spirochaetaceae</taxon>
        <taxon>Marispirochaeta</taxon>
    </lineage>
</organism>
<dbReference type="RefSeq" id="WP_083049358.1">
    <property type="nucleotide sequence ID" value="NZ_CAXXQO010000003.1"/>
</dbReference>
<dbReference type="EMBL" id="MWQY01000006">
    <property type="protein sequence ID" value="ORC36234.1"/>
    <property type="molecule type" value="Genomic_DNA"/>
</dbReference>
<evidence type="ECO:0000313" key="2">
    <source>
        <dbReference type="EMBL" id="ORC36234.1"/>
    </source>
</evidence>
<gene>
    <name evidence="2" type="ORF">B4O97_06485</name>
</gene>